<gene>
    <name evidence="1" type="ORF">Q8A67_008563</name>
</gene>
<comment type="caution">
    <text evidence="1">The sequence shown here is derived from an EMBL/GenBank/DDBJ whole genome shotgun (WGS) entry which is preliminary data.</text>
</comment>
<dbReference type="Proteomes" id="UP001187343">
    <property type="component" value="Unassembled WGS sequence"/>
</dbReference>
<sequence length="94" mass="10553">MIEKSRANYPRVRATLPQQLRGGSPPTRVPVKTGQIAQSRHPLFLFPPLSSLIHPFKWRKTRFLLRKGGIVVRSDDSSVSSYISGAALRARTLE</sequence>
<reference evidence="1" key="1">
    <citation type="submission" date="2023-08" db="EMBL/GenBank/DDBJ databases">
        <title>Chromosome-level Genome Assembly of mud carp (Cirrhinus molitorella).</title>
        <authorList>
            <person name="Liu H."/>
        </authorList>
    </citation>
    <scope>NUCLEOTIDE SEQUENCE</scope>
    <source>
        <strain evidence="1">Prfri</strain>
        <tissue evidence="1">Muscle</tissue>
    </source>
</reference>
<protein>
    <submittedName>
        <fullName evidence="1">Uncharacterized protein</fullName>
    </submittedName>
</protein>
<name>A0AA88PXL6_9TELE</name>
<accession>A0AA88PXL6</accession>
<dbReference type="AlphaFoldDB" id="A0AA88PXL6"/>
<keyword evidence="2" id="KW-1185">Reference proteome</keyword>
<dbReference type="EMBL" id="JAUYZG010000008">
    <property type="protein sequence ID" value="KAK2900448.1"/>
    <property type="molecule type" value="Genomic_DNA"/>
</dbReference>
<evidence type="ECO:0000313" key="1">
    <source>
        <dbReference type="EMBL" id="KAK2900448.1"/>
    </source>
</evidence>
<evidence type="ECO:0000313" key="2">
    <source>
        <dbReference type="Proteomes" id="UP001187343"/>
    </source>
</evidence>
<organism evidence="1 2">
    <name type="scientific">Cirrhinus molitorella</name>
    <name type="common">mud carp</name>
    <dbReference type="NCBI Taxonomy" id="172907"/>
    <lineage>
        <taxon>Eukaryota</taxon>
        <taxon>Metazoa</taxon>
        <taxon>Chordata</taxon>
        <taxon>Craniata</taxon>
        <taxon>Vertebrata</taxon>
        <taxon>Euteleostomi</taxon>
        <taxon>Actinopterygii</taxon>
        <taxon>Neopterygii</taxon>
        <taxon>Teleostei</taxon>
        <taxon>Ostariophysi</taxon>
        <taxon>Cypriniformes</taxon>
        <taxon>Cyprinidae</taxon>
        <taxon>Labeoninae</taxon>
        <taxon>Labeonini</taxon>
        <taxon>Cirrhinus</taxon>
    </lineage>
</organism>
<proteinExistence type="predicted"/>